<gene>
    <name evidence="2" type="ORF">LCGC14_2789570</name>
</gene>
<dbReference type="Pfam" id="PF01261">
    <property type="entry name" value="AP_endonuc_2"/>
    <property type="match status" value="1"/>
</dbReference>
<dbReference type="InterPro" id="IPR013022">
    <property type="entry name" value="Xyl_isomerase-like_TIM-brl"/>
</dbReference>
<proteinExistence type="predicted"/>
<dbReference type="SUPFAM" id="SSF51658">
    <property type="entry name" value="Xylose isomerase-like"/>
    <property type="match status" value="1"/>
</dbReference>
<feature type="domain" description="Xylose isomerase-like TIM barrel" evidence="1">
    <location>
        <begin position="31"/>
        <end position="266"/>
    </location>
</feature>
<accession>A0A0F9AZK2</accession>
<dbReference type="InterPro" id="IPR050312">
    <property type="entry name" value="IolE/XylAMocC-like"/>
</dbReference>
<dbReference type="AlphaFoldDB" id="A0A0F9AZK2"/>
<evidence type="ECO:0000313" key="2">
    <source>
        <dbReference type="EMBL" id="KKK83819.1"/>
    </source>
</evidence>
<dbReference type="PANTHER" id="PTHR12110">
    <property type="entry name" value="HYDROXYPYRUVATE ISOMERASE"/>
    <property type="match status" value="1"/>
</dbReference>
<dbReference type="EMBL" id="LAZR01052054">
    <property type="protein sequence ID" value="KKK83819.1"/>
    <property type="molecule type" value="Genomic_DNA"/>
</dbReference>
<dbReference type="InterPro" id="IPR036237">
    <property type="entry name" value="Xyl_isomerase-like_sf"/>
</dbReference>
<organism evidence="2">
    <name type="scientific">marine sediment metagenome</name>
    <dbReference type="NCBI Taxonomy" id="412755"/>
    <lineage>
        <taxon>unclassified sequences</taxon>
        <taxon>metagenomes</taxon>
        <taxon>ecological metagenomes</taxon>
    </lineage>
</organism>
<dbReference type="PANTHER" id="PTHR12110:SF41">
    <property type="entry name" value="INOSOSE DEHYDRATASE"/>
    <property type="match status" value="1"/>
</dbReference>
<sequence>MQLGIGSFTYCWAVGVPGKIPSGPMTADGLVDRAHDLGLGLVQLCDNLQLEKLSEHQLGELKEKSDDLGIKIEIGARGIKPEYLLGQLELAVRFNSPILRVVIDSAGHKPSPEEVVQLLGGMIGEFEKADVVIAIENHDRFTTLVFIEMIEEIGSSHVGICLDTVNSFGALEAPDVVVETLGRYVVNLHIKDFDIRRSDYSLGFVIEGTPAGKGRLDVPWLLEKLAGTGRDFNAILELWTPPERDIQATIAKEEAWAIQSIEYLRQVIPDCRN</sequence>
<name>A0A0F9AZK2_9ZZZZ</name>
<dbReference type="Gene3D" id="3.20.20.150">
    <property type="entry name" value="Divalent-metal-dependent TIM barrel enzymes"/>
    <property type="match status" value="1"/>
</dbReference>
<protein>
    <recommendedName>
        <fullName evidence="1">Xylose isomerase-like TIM barrel domain-containing protein</fullName>
    </recommendedName>
</protein>
<reference evidence="2" key="1">
    <citation type="journal article" date="2015" name="Nature">
        <title>Complex archaea that bridge the gap between prokaryotes and eukaryotes.</title>
        <authorList>
            <person name="Spang A."/>
            <person name="Saw J.H."/>
            <person name="Jorgensen S.L."/>
            <person name="Zaremba-Niedzwiedzka K."/>
            <person name="Martijn J."/>
            <person name="Lind A.E."/>
            <person name="van Eijk R."/>
            <person name="Schleper C."/>
            <person name="Guy L."/>
            <person name="Ettema T.J."/>
        </authorList>
    </citation>
    <scope>NUCLEOTIDE SEQUENCE</scope>
</reference>
<comment type="caution">
    <text evidence="2">The sequence shown here is derived from an EMBL/GenBank/DDBJ whole genome shotgun (WGS) entry which is preliminary data.</text>
</comment>
<evidence type="ECO:0000259" key="1">
    <source>
        <dbReference type="Pfam" id="PF01261"/>
    </source>
</evidence>